<dbReference type="FunFam" id="2.130.10.10:FF:000520">
    <property type="entry name" value="Protein CYPRO4"/>
    <property type="match status" value="1"/>
</dbReference>
<feature type="region of interest" description="Disordered" evidence="8">
    <location>
        <begin position="1"/>
        <end position="47"/>
    </location>
</feature>
<keyword evidence="2" id="KW-0433">Leucine-rich repeat</keyword>
<evidence type="ECO:0000313" key="12">
    <source>
        <dbReference type="EMBL" id="KAL0356829.1"/>
    </source>
</evidence>
<dbReference type="PROSITE" id="PS51450">
    <property type="entry name" value="LRR"/>
    <property type="match status" value="1"/>
</dbReference>
<organism evidence="12">
    <name type="scientific">Sesamum calycinum</name>
    <dbReference type="NCBI Taxonomy" id="2727403"/>
    <lineage>
        <taxon>Eukaryota</taxon>
        <taxon>Viridiplantae</taxon>
        <taxon>Streptophyta</taxon>
        <taxon>Embryophyta</taxon>
        <taxon>Tracheophyta</taxon>
        <taxon>Spermatophyta</taxon>
        <taxon>Magnoliopsida</taxon>
        <taxon>eudicotyledons</taxon>
        <taxon>Gunneridae</taxon>
        <taxon>Pentapetalae</taxon>
        <taxon>asterids</taxon>
        <taxon>lamiids</taxon>
        <taxon>Lamiales</taxon>
        <taxon>Pedaliaceae</taxon>
        <taxon>Sesamum</taxon>
    </lineage>
</organism>
<dbReference type="Gene3D" id="2.60.120.430">
    <property type="entry name" value="Galactose-binding lectin"/>
    <property type="match status" value="1"/>
</dbReference>
<dbReference type="Pfam" id="PF00560">
    <property type="entry name" value="LRR_1"/>
    <property type="match status" value="2"/>
</dbReference>
<evidence type="ECO:0000256" key="1">
    <source>
        <dbReference type="ARBA" id="ARBA00004167"/>
    </source>
</evidence>
<dbReference type="InterPro" id="IPR013863">
    <property type="entry name" value="VID27_C"/>
</dbReference>
<dbReference type="SUPFAM" id="SSF52058">
    <property type="entry name" value="L domain-like"/>
    <property type="match status" value="1"/>
</dbReference>
<dbReference type="Pfam" id="PF12819">
    <property type="entry name" value="Malectin_like"/>
    <property type="match status" value="1"/>
</dbReference>
<evidence type="ECO:0000256" key="6">
    <source>
        <dbReference type="ARBA" id="ARBA00022989"/>
    </source>
</evidence>
<feature type="domain" description="Vacuolar import/degradation Vid27 C-terminal" evidence="9">
    <location>
        <begin position="227"/>
        <end position="489"/>
    </location>
</feature>
<dbReference type="GO" id="GO:0005634">
    <property type="term" value="C:nucleus"/>
    <property type="evidence" value="ECO:0007669"/>
    <property type="project" value="TreeGrafter"/>
</dbReference>
<dbReference type="FunFam" id="3.80.10.10:FF:000129">
    <property type="entry name" value="Leucine-rich repeat receptor-like kinase"/>
    <property type="match status" value="1"/>
</dbReference>
<evidence type="ECO:0000256" key="4">
    <source>
        <dbReference type="ARBA" id="ARBA00022729"/>
    </source>
</evidence>
<evidence type="ECO:0000256" key="3">
    <source>
        <dbReference type="ARBA" id="ARBA00022692"/>
    </source>
</evidence>
<evidence type="ECO:0000259" key="10">
    <source>
        <dbReference type="Pfam" id="PF12819"/>
    </source>
</evidence>
<keyword evidence="3" id="KW-0812">Transmembrane</keyword>
<evidence type="ECO:0000256" key="7">
    <source>
        <dbReference type="ARBA" id="ARBA00023136"/>
    </source>
</evidence>
<dbReference type="Pfam" id="PF23581">
    <property type="entry name" value="DUF7135"/>
    <property type="match status" value="1"/>
</dbReference>
<dbReference type="GO" id="GO:0016020">
    <property type="term" value="C:membrane"/>
    <property type="evidence" value="ECO:0007669"/>
    <property type="project" value="UniProtKB-SubCell"/>
</dbReference>
<keyword evidence="5" id="KW-0677">Repeat</keyword>
<keyword evidence="6" id="KW-1133">Transmembrane helix</keyword>
<reference evidence="12" key="1">
    <citation type="submission" date="2020-06" db="EMBL/GenBank/DDBJ databases">
        <authorList>
            <person name="Li T."/>
            <person name="Hu X."/>
            <person name="Zhang T."/>
            <person name="Song X."/>
            <person name="Zhang H."/>
            <person name="Dai N."/>
            <person name="Sheng W."/>
            <person name="Hou X."/>
            <person name="Wei L."/>
        </authorList>
    </citation>
    <scope>NUCLEOTIDE SEQUENCE</scope>
    <source>
        <strain evidence="12">KEN8</strain>
        <tissue evidence="12">Leaf</tissue>
    </source>
</reference>
<evidence type="ECO:0000256" key="2">
    <source>
        <dbReference type="ARBA" id="ARBA00022614"/>
    </source>
</evidence>
<name>A0AAW2PPK3_9LAMI</name>
<comment type="caution">
    <text evidence="12">The sequence shown here is derived from an EMBL/GenBank/DDBJ whole genome shotgun (WGS) entry which is preliminary data.</text>
</comment>
<dbReference type="InterPro" id="IPR024788">
    <property type="entry name" value="Malectin-like_Carb-bd_dom"/>
</dbReference>
<evidence type="ECO:0000259" key="9">
    <source>
        <dbReference type="Pfam" id="PF08553"/>
    </source>
</evidence>
<dbReference type="SUPFAM" id="SSF101908">
    <property type="entry name" value="Putative isomerase YbhE"/>
    <property type="match status" value="1"/>
</dbReference>
<reference evidence="12" key="2">
    <citation type="journal article" date="2024" name="Plant">
        <title>Genomic evolution and insights into agronomic trait innovations of Sesamum species.</title>
        <authorList>
            <person name="Miao H."/>
            <person name="Wang L."/>
            <person name="Qu L."/>
            <person name="Liu H."/>
            <person name="Sun Y."/>
            <person name="Le M."/>
            <person name="Wang Q."/>
            <person name="Wei S."/>
            <person name="Zheng Y."/>
            <person name="Lin W."/>
            <person name="Duan Y."/>
            <person name="Cao H."/>
            <person name="Xiong S."/>
            <person name="Wang X."/>
            <person name="Wei L."/>
            <person name="Li C."/>
            <person name="Ma Q."/>
            <person name="Ju M."/>
            <person name="Zhao R."/>
            <person name="Li G."/>
            <person name="Mu C."/>
            <person name="Tian Q."/>
            <person name="Mei H."/>
            <person name="Zhang T."/>
            <person name="Gao T."/>
            <person name="Zhang H."/>
        </authorList>
    </citation>
    <scope>NUCLEOTIDE SEQUENCE</scope>
    <source>
        <strain evidence="12">KEN8</strain>
    </source>
</reference>
<dbReference type="Gene3D" id="2.130.10.10">
    <property type="entry name" value="YVTN repeat-like/Quinoprotein amine dehydrogenase"/>
    <property type="match status" value="1"/>
</dbReference>
<keyword evidence="4" id="KW-0732">Signal</keyword>
<dbReference type="GO" id="GO:0005737">
    <property type="term" value="C:cytoplasm"/>
    <property type="evidence" value="ECO:0007669"/>
    <property type="project" value="TreeGrafter"/>
</dbReference>
<gene>
    <name evidence="12" type="ORF">Scaly_1368600</name>
</gene>
<dbReference type="Pfam" id="PF08553">
    <property type="entry name" value="VID27"/>
    <property type="match status" value="1"/>
</dbReference>
<protein>
    <submittedName>
        <fullName evidence="12">Protein CYPRO4</fullName>
    </submittedName>
</protein>
<accession>A0AAW2PPK3</accession>
<evidence type="ECO:0000259" key="11">
    <source>
        <dbReference type="Pfam" id="PF23581"/>
    </source>
</evidence>
<dbReference type="PANTHER" id="PTHR31913">
    <property type="entry name" value="VACUOLAR IMPORT AND DEGRADATION PROTEIN 27"/>
    <property type="match status" value="1"/>
</dbReference>
<evidence type="ECO:0000256" key="8">
    <source>
        <dbReference type="SAM" id="MobiDB-lite"/>
    </source>
</evidence>
<dbReference type="InterPro" id="IPR015943">
    <property type="entry name" value="WD40/YVTN_repeat-like_dom_sf"/>
</dbReference>
<proteinExistence type="predicted"/>
<sequence length="1199" mass="132351">MGGSQSREGLELSDSEYSDDDEEEKEEQDSGNYADAEDRTPQVSAKVLDEVDSRLQALKLKYPKSSSPVPQKPNVGLKNAVKLYLHIGGNTPKAKWVVSEKLSSYKFVKKLKIDDEDDDEDDELGIREGFWVLKVGKKIKDCLFENVYGLRPTEENKVKIYGKEFLGWVKPEESDDSVWEDADAGVWKSPEKRPVEFPERENQDLLEEFEEAATDGGIQSLALGALDNSFLVGDSGVQVVKNFSHGIHGKGVYVRFGDQKLGSSSGNSRTPKKALLMRGETNMMLMSPQKEGKPQSTGLHQLDIETGKIVTEWKFEKDGTDITMKDITSDAKGSQLDPSESTFLGLDDNRLCQWDMRDKKGIVQKLANASSPVLHWTQGHQFSRGTNFQCFATAGDGSIVVGSLDGKIRLYSRTSMRQAKTAFPGLGSPITSVDVTYDGKWVLGTTDTYLILICTLFTDKDGKTKTGFAGRMGNKIPAPRLLKLTPVDAHLAGADNKFHAGHFSWVNYFFMLLKVENKKTSGGNSGQIQHYMELSAGYLLNCGADEEAVEGPLKYVPDDDYISTGNKTTLNRTDILPRLRTLRFFPNAKARKVCYSFSVVKEGKYLVKTIYFYGGFDGGKEPPVFDQIIDGAKWSIVNTTEDYANGGSSFYEAIVVARNKILSVCLARNQHTAAGSSPFISSVEVYLIDDSVYNSTNFNEYLLVTVARSRFGTDGEVVSFPDDDFNRYWEPFKDDNPFVLSQSNVTTSTFWNIPPPEAFKSALTTSRGKNLTVKWPPFSLPSGRYYIALYFQDNRTPSPYSWRVFDVYVNGAKFFQNINVTESGQGVVGTEWPLSGQTEISLVPNNNKTVGPLINAGEILLMLPSGGKTITRDVVAIEQFRKVLTNQPEDWTGDPCLPRENSWTGVSCSDTAPVRILSLNLTGFGLSGSLPQSISKLTALKDLLLGDNKLSGNIPDLSSLKSLETLHLENNQFEGSVPSSLGELPHLREVYLQNNKLNGSIPDSLKNKPSVNVKPSPIVSFPLLSLPITSFRCRAASADDSFPRSWFNFSAASDAASIGIGSASSDKLGSGVASSPTSNKNTKINAKEKWSRDRESYLTDDDDALPLPMTYPNSSPVSPEEIDKRLKCDPEIQDCKPMVYEWTGKCRSCQGTGLVSYYNKKGKETICKCIPCLGIGYVQKITARTDISVMEDLDNGKPP</sequence>
<dbReference type="InterPro" id="IPR032675">
    <property type="entry name" value="LRR_dom_sf"/>
</dbReference>
<feature type="domain" description="Malectin-like" evidence="10">
    <location>
        <begin position="540"/>
        <end position="859"/>
    </location>
</feature>
<feature type="region of interest" description="Disordered" evidence="8">
    <location>
        <begin position="1064"/>
        <end position="1086"/>
    </location>
</feature>
<dbReference type="AlphaFoldDB" id="A0AAW2PPK3"/>
<keyword evidence="7" id="KW-0472">Membrane</keyword>
<evidence type="ECO:0000256" key="5">
    <source>
        <dbReference type="ARBA" id="ARBA00022737"/>
    </source>
</evidence>
<dbReference type="Gene3D" id="3.80.10.10">
    <property type="entry name" value="Ribonuclease Inhibitor"/>
    <property type="match status" value="1"/>
</dbReference>
<dbReference type="InterPro" id="IPR055559">
    <property type="entry name" value="CYPRO4_DUF7135"/>
</dbReference>
<feature type="compositionally biased region" description="Polar residues" evidence="8">
    <location>
        <begin position="1072"/>
        <end position="1084"/>
    </location>
</feature>
<feature type="domain" description="DUF7135" evidence="11">
    <location>
        <begin position="38"/>
        <end position="140"/>
    </location>
</feature>
<dbReference type="InterPro" id="IPR040458">
    <property type="entry name" value="Vid27"/>
</dbReference>
<feature type="compositionally biased region" description="Acidic residues" evidence="8">
    <location>
        <begin position="11"/>
        <end position="29"/>
    </location>
</feature>
<dbReference type="InterPro" id="IPR001611">
    <property type="entry name" value="Leu-rich_rpt"/>
</dbReference>
<dbReference type="EMBL" id="JACGWM010000008">
    <property type="protein sequence ID" value="KAL0356829.1"/>
    <property type="molecule type" value="Genomic_DNA"/>
</dbReference>
<comment type="subcellular location">
    <subcellularLocation>
        <location evidence="1">Membrane</location>
        <topology evidence="1">Single-pass membrane protein</topology>
    </subcellularLocation>
</comment>
<dbReference type="PANTHER" id="PTHR31913:SF7">
    <property type="entry name" value="DEM PROTEIN"/>
    <property type="match status" value="1"/>
</dbReference>